<accession>A0A060BZF0</accession>
<dbReference type="Gene3D" id="3.40.50.2000">
    <property type="entry name" value="Glycogen Phosphorylase B"/>
    <property type="match status" value="1"/>
</dbReference>
<dbReference type="AlphaFoldDB" id="A0A060BZF0"/>
<evidence type="ECO:0000313" key="2">
    <source>
        <dbReference type="EMBL" id="AIA88324.1"/>
    </source>
</evidence>
<dbReference type="SUPFAM" id="SSF53756">
    <property type="entry name" value="UDP-Glycosyltransferase/glycogen phosphorylase"/>
    <property type="match status" value="1"/>
</dbReference>
<organism evidence="2">
    <name type="scientific">uncultured Sideroxydans sp</name>
    <dbReference type="NCBI Taxonomy" id="546214"/>
    <lineage>
        <taxon>Bacteria</taxon>
        <taxon>Pseudomonadati</taxon>
        <taxon>Pseudomonadota</taxon>
        <taxon>Betaproteobacteria</taxon>
        <taxon>Nitrosomonadales</taxon>
        <taxon>Gallionellaceae</taxon>
        <taxon>Sideroxydans</taxon>
        <taxon>environmental samples</taxon>
    </lineage>
</organism>
<dbReference type="EMBL" id="KF121043">
    <property type="protein sequence ID" value="AIA88324.1"/>
    <property type="molecule type" value="Genomic_DNA"/>
</dbReference>
<reference evidence="2" key="1">
    <citation type="journal article" date="2013" name="Environ. Microbiol.">
        <title>Seasonally variable intestinal metagenomes of the red palm weevil (Rhynchophorus ferrugineus).</title>
        <authorList>
            <person name="Jia S."/>
            <person name="Zhang X."/>
            <person name="Zhang G."/>
            <person name="Yin A."/>
            <person name="Zhang S."/>
            <person name="Li F."/>
            <person name="Wang L."/>
            <person name="Zhao D."/>
            <person name="Yun Q."/>
            <person name="Tala"/>
            <person name="Wang J."/>
            <person name="Sun G."/>
            <person name="Baabdullah M."/>
            <person name="Yu X."/>
            <person name="Hu S."/>
            <person name="Al-Mssallem I.S."/>
            <person name="Yu J."/>
        </authorList>
    </citation>
    <scope>NUCLEOTIDE SEQUENCE</scope>
</reference>
<evidence type="ECO:0000256" key="1">
    <source>
        <dbReference type="SAM" id="MobiDB-lite"/>
    </source>
</evidence>
<protein>
    <submittedName>
        <fullName evidence="2">CAZy families GT20 protein</fullName>
    </submittedName>
</protein>
<sequence length="117" mass="12601">MEPRPLLRGAARVEALEPASGRWTPERLRRFLDSELAGAELIVVSNREPYAHELADGRIELHQPASGLVTALEPVMRACSGTWIAHGSGSADREVVDDGDRVAVPRPSPPIRCAVSG</sequence>
<proteinExistence type="predicted"/>
<feature type="compositionally biased region" description="Basic and acidic residues" evidence="1">
    <location>
        <begin position="91"/>
        <end position="103"/>
    </location>
</feature>
<name>A0A060BZF0_9PROT</name>
<feature type="region of interest" description="Disordered" evidence="1">
    <location>
        <begin position="87"/>
        <end position="109"/>
    </location>
</feature>